<name>A0AAE1STN4_9SOLA</name>
<keyword evidence="2" id="KW-1185">Reference proteome</keyword>
<proteinExistence type="predicted"/>
<accession>A0AAE1STN4</accession>
<protein>
    <submittedName>
        <fullName evidence="1">Uncharacterized protein</fullName>
    </submittedName>
</protein>
<dbReference type="EMBL" id="JAVYJV010000003">
    <property type="protein sequence ID" value="KAK4375032.1"/>
    <property type="molecule type" value="Genomic_DNA"/>
</dbReference>
<evidence type="ECO:0000313" key="2">
    <source>
        <dbReference type="Proteomes" id="UP001291623"/>
    </source>
</evidence>
<reference evidence="1" key="1">
    <citation type="submission" date="2023-12" db="EMBL/GenBank/DDBJ databases">
        <title>Genome assembly of Anisodus tanguticus.</title>
        <authorList>
            <person name="Wang Y.-J."/>
        </authorList>
    </citation>
    <scope>NUCLEOTIDE SEQUENCE</scope>
    <source>
        <strain evidence="1">KB-2021</strain>
        <tissue evidence="1">Leaf</tissue>
    </source>
</reference>
<dbReference type="Proteomes" id="UP001291623">
    <property type="component" value="Unassembled WGS sequence"/>
</dbReference>
<dbReference type="AlphaFoldDB" id="A0AAE1STN4"/>
<evidence type="ECO:0000313" key="1">
    <source>
        <dbReference type="EMBL" id="KAK4375032.1"/>
    </source>
</evidence>
<organism evidence="1 2">
    <name type="scientific">Anisodus tanguticus</name>
    <dbReference type="NCBI Taxonomy" id="243964"/>
    <lineage>
        <taxon>Eukaryota</taxon>
        <taxon>Viridiplantae</taxon>
        <taxon>Streptophyta</taxon>
        <taxon>Embryophyta</taxon>
        <taxon>Tracheophyta</taxon>
        <taxon>Spermatophyta</taxon>
        <taxon>Magnoliopsida</taxon>
        <taxon>eudicotyledons</taxon>
        <taxon>Gunneridae</taxon>
        <taxon>Pentapetalae</taxon>
        <taxon>asterids</taxon>
        <taxon>lamiids</taxon>
        <taxon>Solanales</taxon>
        <taxon>Solanaceae</taxon>
        <taxon>Solanoideae</taxon>
        <taxon>Hyoscyameae</taxon>
        <taxon>Anisodus</taxon>
    </lineage>
</organism>
<sequence length="61" mass="6839">MSSKFDRRFSALVKDKISDHIPQDQEHAATLSVHMKILAYPIGKVYGAEHFDRVRGLGGNV</sequence>
<comment type="caution">
    <text evidence="1">The sequence shown here is derived from an EMBL/GenBank/DDBJ whole genome shotgun (WGS) entry which is preliminary data.</text>
</comment>
<gene>
    <name evidence="1" type="ORF">RND71_005709</name>
</gene>